<organism evidence="2 3">
    <name type="scientific">Mycena metata</name>
    <dbReference type="NCBI Taxonomy" id="1033252"/>
    <lineage>
        <taxon>Eukaryota</taxon>
        <taxon>Fungi</taxon>
        <taxon>Dikarya</taxon>
        <taxon>Basidiomycota</taxon>
        <taxon>Agaricomycotina</taxon>
        <taxon>Agaricomycetes</taxon>
        <taxon>Agaricomycetidae</taxon>
        <taxon>Agaricales</taxon>
        <taxon>Marasmiineae</taxon>
        <taxon>Mycenaceae</taxon>
        <taxon>Mycena</taxon>
    </lineage>
</organism>
<gene>
    <name evidence="2" type="ORF">B0H16DRAFT_1848564</name>
</gene>
<evidence type="ECO:0000313" key="2">
    <source>
        <dbReference type="EMBL" id="KAJ7748579.1"/>
    </source>
</evidence>
<evidence type="ECO:0000256" key="1">
    <source>
        <dbReference type="SAM" id="SignalP"/>
    </source>
</evidence>
<feature type="signal peptide" evidence="1">
    <location>
        <begin position="1"/>
        <end position="23"/>
    </location>
</feature>
<dbReference type="InterPro" id="IPR021986">
    <property type="entry name" value="Spherulin4"/>
</dbReference>
<keyword evidence="1" id="KW-0732">Signal</keyword>
<keyword evidence="3" id="KW-1185">Reference proteome</keyword>
<dbReference type="EMBL" id="JARKIB010000072">
    <property type="protein sequence ID" value="KAJ7748579.1"/>
    <property type="molecule type" value="Genomic_DNA"/>
</dbReference>
<accession>A0AAD7N7H3</accession>
<reference evidence="2" key="1">
    <citation type="submission" date="2023-03" db="EMBL/GenBank/DDBJ databases">
        <title>Massive genome expansion in bonnet fungi (Mycena s.s.) driven by repeated elements and novel gene families across ecological guilds.</title>
        <authorList>
            <consortium name="Lawrence Berkeley National Laboratory"/>
            <person name="Harder C.B."/>
            <person name="Miyauchi S."/>
            <person name="Viragh M."/>
            <person name="Kuo A."/>
            <person name="Thoen E."/>
            <person name="Andreopoulos B."/>
            <person name="Lu D."/>
            <person name="Skrede I."/>
            <person name="Drula E."/>
            <person name="Henrissat B."/>
            <person name="Morin E."/>
            <person name="Kohler A."/>
            <person name="Barry K."/>
            <person name="LaButti K."/>
            <person name="Morin E."/>
            <person name="Salamov A."/>
            <person name="Lipzen A."/>
            <person name="Mereny Z."/>
            <person name="Hegedus B."/>
            <person name="Baldrian P."/>
            <person name="Stursova M."/>
            <person name="Weitz H."/>
            <person name="Taylor A."/>
            <person name="Grigoriev I.V."/>
            <person name="Nagy L.G."/>
            <person name="Martin F."/>
            <person name="Kauserud H."/>
        </authorList>
    </citation>
    <scope>NUCLEOTIDE SEQUENCE</scope>
    <source>
        <strain evidence="2">CBHHK182m</strain>
    </source>
</reference>
<comment type="caution">
    <text evidence="2">The sequence shown here is derived from an EMBL/GenBank/DDBJ whole genome shotgun (WGS) entry which is preliminary data.</text>
</comment>
<evidence type="ECO:0000313" key="3">
    <source>
        <dbReference type="Proteomes" id="UP001215598"/>
    </source>
</evidence>
<dbReference type="Pfam" id="PF12138">
    <property type="entry name" value="Spherulin4"/>
    <property type="match status" value="1"/>
</dbReference>
<proteinExistence type="predicted"/>
<sequence length="220" mass="24499">MPYHDILRRLFFGLLLSVTCVQALGVLYPIYWNPDTTCTAFNSSTTPTPVGGSPTGQMVAYISHARSQNFTFIALNAGGAADAAYFPLTDMINTYESSYASFKTSQLMNTDSTPPSKQAVTLFETPSTGSYLSVLTELADLGVAAVYIANATEYGVRGVPPPFAALLPEIKDLQVCRKTDELVFYRFPAQRQLNFYRFDVERIIHWLISRLYGYSFSAFW</sequence>
<dbReference type="Proteomes" id="UP001215598">
    <property type="component" value="Unassembled WGS sequence"/>
</dbReference>
<feature type="chain" id="PRO_5042118823" evidence="1">
    <location>
        <begin position="24"/>
        <end position="220"/>
    </location>
</feature>
<name>A0AAD7N7H3_9AGAR</name>
<dbReference type="AlphaFoldDB" id="A0AAD7N7H3"/>
<protein>
    <submittedName>
        <fullName evidence="2">Uncharacterized protein</fullName>
    </submittedName>
</protein>